<gene>
    <name evidence="3" type="ORF">SO694_00087123</name>
</gene>
<accession>A0ABR1G4T1</accession>
<keyword evidence="2" id="KW-1133">Transmembrane helix</keyword>
<reference evidence="3 4" key="1">
    <citation type="submission" date="2024-03" db="EMBL/GenBank/DDBJ databases">
        <title>Aureococcus anophagefferens CCMP1851 and Kratosvirus quantuckense: Draft genome of a second virus-susceptible host strain in the model system.</title>
        <authorList>
            <person name="Chase E."/>
            <person name="Truchon A.R."/>
            <person name="Schepens W."/>
            <person name="Wilhelm S.W."/>
        </authorList>
    </citation>
    <scope>NUCLEOTIDE SEQUENCE [LARGE SCALE GENOMIC DNA]</scope>
    <source>
        <strain evidence="3 4">CCMP1851</strain>
    </source>
</reference>
<dbReference type="Proteomes" id="UP001363151">
    <property type="component" value="Unassembled WGS sequence"/>
</dbReference>
<keyword evidence="4" id="KW-1185">Reference proteome</keyword>
<dbReference type="EMBL" id="JBBJCI010000121">
    <property type="protein sequence ID" value="KAK7248064.1"/>
    <property type="molecule type" value="Genomic_DNA"/>
</dbReference>
<feature type="compositionally biased region" description="Low complexity" evidence="1">
    <location>
        <begin position="814"/>
        <end position="828"/>
    </location>
</feature>
<name>A0ABR1G4T1_AURAN</name>
<proteinExistence type="predicted"/>
<feature type="transmembrane region" description="Helical" evidence="2">
    <location>
        <begin position="509"/>
        <end position="533"/>
    </location>
</feature>
<evidence type="ECO:0000256" key="1">
    <source>
        <dbReference type="SAM" id="MobiDB-lite"/>
    </source>
</evidence>
<evidence type="ECO:0000256" key="2">
    <source>
        <dbReference type="SAM" id="Phobius"/>
    </source>
</evidence>
<feature type="transmembrane region" description="Helical" evidence="2">
    <location>
        <begin position="711"/>
        <end position="732"/>
    </location>
</feature>
<evidence type="ECO:0000313" key="3">
    <source>
        <dbReference type="EMBL" id="KAK7248064.1"/>
    </source>
</evidence>
<organism evidence="3 4">
    <name type="scientific">Aureococcus anophagefferens</name>
    <name type="common">Harmful bloom alga</name>
    <dbReference type="NCBI Taxonomy" id="44056"/>
    <lineage>
        <taxon>Eukaryota</taxon>
        <taxon>Sar</taxon>
        <taxon>Stramenopiles</taxon>
        <taxon>Ochrophyta</taxon>
        <taxon>Pelagophyceae</taxon>
        <taxon>Pelagomonadales</taxon>
        <taxon>Pelagomonadaceae</taxon>
        <taxon>Aureococcus</taxon>
    </lineage>
</organism>
<feature type="compositionally biased region" description="Low complexity" evidence="1">
    <location>
        <begin position="393"/>
        <end position="405"/>
    </location>
</feature>
<feature type="compositionally biased region" description="Basic and acidic residues" evidence="1">
    <location>
        <begin position="14"/>
        <end position="30"/>
    </location>
</feature>
<feature type="transmembrane region" description="Helical" evidence="2">
    <location>
        <begin position="124"/>
        <end position="150"/>
    </location>
</feature>
<keyword evidence="2" id="KW-0472">Membrane</keyword>
<feature type="region of interest" description="Disordered" evidence="1">
    <location>
        <begin position="393"/>
        <end position="429"/>
    </location>
</feature>
<protein>
    <submittedName>
        <fullName evidence="3">Uncharacterized protein</fullName>
    </submittedName>
</protein>
<feature type="transmembrane region" description="Helical" evidence="2">
    <location>
        <begin position="612"/>
        <end position="638"/>
    </location>
</feature>
<keyword evidence="2" id="KW-0812">Transmembrane</keyword>
<feature type="region of interest" description="Disordered" evidence="1">
    <location>
        <begin position="1"/>
        <end position="37"/>
    </location>
</feature>
<evidence type="ECO:0000313" key="4">
    <source>
        <dbReference type="Proteomes" id="UP001363151"/>
    </source>
</evidence>
<sequence length="885" mass="97108">MADGKPLLEEPAGEDPRDFLSQDVGPEHVRPTGLNDAPLAAEVAPAYEAAGWEKSPKSDAVAPSDDWEDGAPLEKRPCCGACDDNPRCQACCAKGKQCCLNCLYDPTGLKSLSFGGFYWRRESVLLFVSCMFLGCVLGDFLLATSIPTILRQAKKSAKAVSSFADLSEDWLNLQEEYGQEYETIFGYKSHVECAINVVKRQVEEVATNCTDYQARRTRMAVEAFWNETEAWLHRIESGSLNCSRSRPFWNQGMGYMGLAKQCTTLCNLKSDVKQAHADYDNMSWVEWVDYAEDLSDSVGEFADAIVALEDSMNEVTADMGISNYQQETACDGGDASGYLDGVDSTGTLCDDYEEADRYINFARKARSASDSVGDVSDCLQRLYGVDDDATFPPTTVTPYPTSLPTAAPSDQPTTAYPTATPTTGAPSAVPTSFPTWVRGNLTGHRANFSDDDNYYSSDRMDPPPCMDNDEYDALQAMAKNYKNTAKLFKGIVQLIDMVAHMLMDVNVDLVILVYVGLMLLHGLMLLFILYVVYCPGLGVNEFIYYLYDESYKRVMPKRYERRCRELADAANAAFADTAGARASKNYNMAYKMARKSVAAESACDVHYVVRFWLIYLFIDVLLFVCGLLILFHFVIIALGNKATCRAVFDLLPGIKASLRIFKETAEKSCFFELSDSAYGTHRWYASEIEEDCDVEIQSALIKAMRGDRGDAAIITIATILLCVGHWCLIHWLPAAMAYAKPESLRAHLEDLIVNNEDAELAPLVSRAKSEMMLADVPPPGDDDAAPAADGDAPEEKAPDAADDEPTADLPPPRLLVDLPPSPEAGVVDLPPPPPPAERDDVEATTLSPGATKHLIDQPGVGVDCCGVGSQDMMEDPPAQPQVKML</sequence>
<feature type="region of interest" description="Disordered" evidence="1">
    <location>
        <begin position="773"/>
        <end position="885"/>
    </location>
</feature>
<comment type="caution">
    <text evidence="3">The sequence shown here is derived from an EMBL/GenBank/DDBJ whole genome shotgun (WGS) entry which is preliminary data.</text>
</comment>
<feature type="compositionally biased region" description="Low complexity" evidence="1">
    <location>
        <begin position="412"/>
        <end position="429"/>
    </location>
</feature>